<evidence type="ECO:0000256" key="13">
    <source>
        <dbReference type="ARBA" id="ARBA00023210"/>
    </source>
</evidence>
<evidence type="ECO:0000259" key="18">
    <source>
        <dbReference type="Pfam" id="PF03717"/>
    </source>
</evidence>
<evidence type="ECO:0000256" key="15">
    <source>
        <dbReference type="ARBA" id="ARBA00023316"/>
    </source>
</evidence>
<dbReference type="InterPro" id="IPR036138">
    <property type="entry name" value="PBP_dimer_sf"/>
</dbReference>
<reference evidence="19 20" key="1">
    <citation type="submission" date="2018-06" db="EMBL/GenBank/DDBJ databases">
        <title>The genome of Pseudomonas putida NX-1, a lignin degrader.</title>
        <authorList>
            <person name="Xu Z."/>
        </authorList>
    </citation>
    <scope>NUCLEOTIDE SEQUENCE [LARGE SCALE GENOMIC DNA]</scope>
    <source>
        <strain evidence="19 20">NX-1</strain>
    </source>
</reference>
<proteinExistence type="inferred from homology"/>
<keyword evidence="6 16" id="KW-0645">Protease</keyword>
<dbReference type="PANTHER" id="PTHR30627">
    <property type="entry name" value="PEPTIDOGLYCAN D,D-TRANSPEPTIDASE"/>
    <property type="match status" value="1"/>
</dbReference>
<dbReference type="RefSeq" id="WP_112898084.1">
    <property type="nucleotide sequence ID" value="NZ_CP030750.1"/>
</dbReference>
<evidence type="ECO:0000256" key="16">
    <source>
        <dbReference type="HAMAP-Rule" id="MF_02080"/>
    </source>
</evidence>
<evidence type="ECO:0000256" key="6">
    <source>
        <dbReference type="ARBA" id="ARBA00022670"/>
    </source>
</evidence>
<keyword evidence="14 16" id="KW-0131">Cell cycle</keyword>
<evidence type="ECO:0000256" key="3">
    <source>
        <dbReference type="ARBA" id="ARBA00022519"/>
    </source>
</evidence>
<dbReference type="InterPro" id="IPR001460">
    <property type="entry name" value="PCN-bd_Tpept"/>
</dbReference>
<protein>
    <recommendedName>
        <fullName evidence="16">Peptidoglycan D,D-transpeptidase FtsI</fullName>
        <ecNumber evidence="16">3.4.16.4</ecNumber>
    </recommendedName>
    <alternativeName>
        <fullName evidence="16">Penicillin-binding protein 3</fullName>
        <shortName evidence="16">PBP-3</shortName>
    </alternativeName>
</protein>
<comment type="similarity">
    <text evidence="16">Belongs to the transpeptidase family. FtsI subfamily.</text>
</comment>
<dbReference type="Gene3D" id="3.90.1310.10">
    <property type="entry name" value="Penicillin-binding protein 2a (Domain 2)"/>
    <property type="match status" value="1"/>
</dbReference>
<dbReference type="InterPro" id="IPR037532">
    <property type="entry name" value="FtsI_transpept"/>
</dbReference>
<evidence type="ECO:0000256" key="8">
    <source>
        <dbReference type="ARBA" id="ARBA00022801"/>
    </source>
</evidence>
<evidence type="ECO:0000256" key="11">
    <source>
        <dbReference type="ARBA" id="ARBA00022989"/>
    </source>
</evidence>
<name>A0AAD0PFH9_PSEPU</name>
<evidence type="ECO:0000256" key="1">
    <source>
        <dbReference type="ARBA" id="ARBA00004370"/>
    </source>
</evidence>
<dbReference type="InterPro" id="IPR050515">
    <property type="entry name" value="Beta-lactam/transpept"/>
</dbReference>
<organism evidence="19 20">
    <name type="scientific">Pseudomonas putida</name>
    <name type="common">Arthrobacter siderocapsulatus</name>
    <dbReference type="NCBI Taxonomy" id="303"/>
    <lineage>
        <taxon>Bacteria</taxon>
        <taxon>Pseudomonadati</taxon>
        <taxon>Pseudomonadota</taxon>
        <taxon>Gammaproteobacteria</taxon>
        <taxon>Pseudomonadales</taxon>
        <taxon>Pseudomonadaceae</taxon>
        <taxon>Pseudomonas</taxon>
    </lineage>
</organism>
<dbReference type="GO" id="GO:0000917">
    <property type="term" value="P:division septum assembly"/>
    <property type="evidence" value="ECO:0007669"/>
    <property type="project" value="UniProtKB-KW"/>
</dbReference>
<keyword evidence="8 16" id="KW-0378">Hydrolase</keyword>
<dbReference type="PANTHER" id="PTHR30627:SF1">
    <property type="entry name" value="PEPTIDOGLYCAN D,D-TRANSPEPTIDASE FTSI"/>
    <property type="match status" value="1"/>
</dbReference>
<dbReference type="InterPro" id="IPR012338">
    <property type="entry name" value="Beta-lactam/transpept-like"/>
</dbReference>
<evidence type="ECO:0000256" key="14">
    <source>
        <dbReference type="ARBA" id="ARBA00023306"/>
    </source>
</evidence>
<dbReference type="Pfam" id="PF03717">
    <property type="entry name" value="PBP_dimer"/>
    <property type="match status" value="1"/>
</dbReference>
<dbReference type="SUPFAM" id="SSF56601">
    <property type="entry name" value="beta-lactamase/transpeptidase-like"/>
    <property type="match status" value="1"/>
</dbReference>
<evidence type="ECO:0000256" key="5">
    <source>
        <dbReference type="ARBA" id="ARBA00022645"/>
    </source>
</evidence>
<keyword evidence="11 16" id="KW-1133">Transmembrane helix</keyword>
<feature type="transmembrane region" description="Helical" evidence="16">
    <location>
        <begin position="12"/>
        <end position="31"/>
    </location>
</feature>
<dbReference type="GO" id="GO:0009002">
    <property type="term" value="F:serine-type D-Ala-D-Ala carboxypeptidase activity"/>
    <property type="evidence" value="ECO:0007669"/>
    <property type="project" value="UniProtKB-UniRule"/>
</dbReference>
<evidence type="ECO:0000256" key="10">
    <source>
        <dbReference type="ARBA" id="ARBA00022984"/>
    </source>
</evidence>
<keyword evidence="9 16" id="KW-0133">Cell shape</keyword>
<dbReference type="EC" id="3.4.16.4" evidence="16"/>
<dbReference type="GO" id="GO:0043093">
    <property type="term" value="P:FtsZ-dependent cytokinesis"/>
    <property type="evidence" value="ECO:0007669"/>
    <property type="project" value="UniProtKB-UniRule"/>
</dbReference>
<evidence type="ECO:0000256" key="9">
    <source>
        <dbReference type="ARBA" id="ARBA00022960"/>
    </source>
</evidence>
<feature type="domain" description="Penicillin-binding protein transpeptidase" evidence="17">
    <location>
        <begin position="248"/>
        <end position="548"/>
    </location>
</feature>
<dbReference type="AlphaFoldDB" id="A0AAD0PFH9"/>
<evidence type="ECO:0000313" key="19">
    <source>
        <dbReference type="EMBL" id="AXA24727.1"/>
    </source>
</evidence>
<dbReference type="GO" id="GO:0006508">
    <property type="term" value="P:proteolysis"/>
    <property type="evidence" value="ECO:0007669"/>
    <property type="project" value="UniProtKB-KW"/>
</dbReference>
<keyword evidence="7 16" id="KW-0812">Transmembrane</keyword>
<dbReference type="GO" id="GO:0071555">
    <property type="term" value="P:cell wall organization"/>
    <property type="evidence" value="ECO:0007669"/>
    <property type="project" value="UniProtKB-KW"/>
</dbReference>
<keyword evidence="12 16" id="KW-0472">Membrane</keyword>
<dbReference type="GO" id="GO:0009252">
    <property type="term" value="P:peptidoglycan biosynthetic process"/>
    <property type="evidence" value="ECO:0007669"/>
    <property type="project" value="UniProtKB-UniRule"/>
</dbReference>
<keyword evidence="13 16" id="KW-0717">Septation</keyword>
<dbReference type="Proteomes" id="UP000251617">
    <property type="component" value="Chromosome"/>
</dbReference>
<keyword evidence="10 16" id="KW-0573">Peptidoglycan synthesis</keyword>
<feature type="active site" description="Acyl-ester intermediate" evidence="16">
    <location>
        <position position="295"/>
    </location>
</feature>
<keyword evidence="5 16" id="KW-0121">Carboxypeptidase</keyword>
<keyword evidence="3 16" id="KW-0997">Cell inner membrane</keyword>
<evidence type="ECO:0000259" key="17">
    <source>
        <dbReference type="Pfam" id="PF00905"/>
    </source>
</evidence>
<comment type="subcellular location">
    <subcellularLocation>
        <location evidence="16">Cell inner membrane</location>
        <topology evidence="16">Single-pass membrane protein</topology>
    </subcellularLocation>
    <subcellularLocation>
        <location evidence="1">Membrane</location>
    </subcellularLocation>
</comment>
<comment type="pathway">
    <text evidence="16">Cell wall biogenesis; peptidoglycan biosynthesis.</text>
</comment>
<comment type="function">
    <text evidence="16">Catalyzes cross-linking of the peptidoglycan cell wall at the division septum.</text>
</comment>
<dbReference type="Gene3D" id="3.30.450.330">
    <property type="match status" value="1"/>
</dbReference>
<sequence length="567" mass="61350">MRPAQASSPWRFRVAVALVMMLSAVLCIRLFQLQVSGSAFLIQQGDSRSLRHLQLPASRGVITDRRDQPLAVSTQVTTLWADPRMLQSQRARWPELARLLDMDPAKLNRQLDDNAKKAFVYLRRRLPPDEAQRRLDSLKNAGIQGVAGLEESQRFYPAGATAAHITGFTDDNDQGIEGVELAFDSALQGVPGIRQVIKDRKGNLSSDLGTVRPARPGQTLKLSIDMRLQYWAFRELKRGIEQEAATAGSAVVMDIRSGELLALVSLPTYNPNNRASLPREAMRNRALTDVFEPASSVKPFAMAAALESGRWKPTDTVDVGDGTLKIGRYTVRDVSRSQGRILGLSDVLLRSSNVGMSKIAFDIGGERVHSLLSRVGFGVDTQLGFPGERAGVLPAYRVWNPAETATLSYGYGLSVTAVQLARAYATLANEGTLVEPTLVARQPSQGSAQVLPADVARAITQMLTRVVEANGGTFRARVPGYQVAGKSGTARKTAADARGYRANAYQGIFAGFAPASAPRFVVVVVIDEPSKRGYYGGLVAAPVFSRIMAAALRLNNVPGDGLRPAVQ</sequence>
<evidence type="ECO:0000256" key="7">
    <source>
        <dbReference type="ARBA" id="ARBA00022692"/>
    </source>
</evidence>
<feature type="domain" description="Penicillin-binding protein dimerisation" evidence="18">
    <location>
        <begin position="55"/>
        <end position="204"/>
    </location>
</feature>
<evidence type="ECO:0000256" key="12">
    <source>
        <dbReference type="ARBA" id="ARBA00023136"/>
    </source>
</evidence>
<keyword evidence="4 16" id="KW-0132">Cell division</keyword>
<dbReference type="HAMAP" id="MF_02080">
    <property type="entry name" value="FtsI_transpept"/>
    <property type="match status" value="1"/>
</dbReference>
<dbReference type="Gene3D" id="3.40.710.10">
    <property type="entry name" value="DD-peptidase/beta-lactamase superfamily"/>
    <property type="match status" value="1"/>
</dbReference>
<dbReference type="GO" id="GO:0008955">
    <property type="term" value="F:peptidoglycan glycosyltransferase activity"/>
    <property type="evidence" value="ECO:0007669"/>
    <property type="project" value="InterPro"/>
</dbReference>
<evidence type="ECO:0000256" key="2">
    <source>
        <dbReference type="ARBA" id="ARBA00022475"/>
    </source>
</evidence>
<dbReference type="GO" id="GO:0008658">
    <property type="term" value="F:penicillin binding"/>
    <property type="evidence" value="ECO:0007669"/>
    <property type="project" value="InterPro"/>
</dbReference>
<keyword evidence="15 16" id="KW-0961">Cell wall biogenesis/degradation</keyword>
<keyword evidence="2 16" id="KW-1003">Cell membrane</keyword>
<gene>
    <name evidence="16" type="primary">ftsI</name>
    <name evidence="19" type="ORF">C1S65_11615</name>
</gene>
<dbReference type="GO" id="GO:0008360">
    <property type="term" value="P:regulation of cell shape"/>
    <property type="evidence" value="ECO:0007669"/>
    <property type="project" value="UniProtKB-KW"/>
</dbReference>
<dbReference type="GO" id="GO:0005886">
    <property type="term" value="C:plasma membrane"/>
    <property type="evidence" value="ECO:0007669"/>
    <property type="project" value="UniProtKB-SubCell"/>
</dbReference>
<accession>A0AAD0PFH9</accession>
<dbReference type="EMBL" id="CP030750">
    <property type="protein sequence ID" value="AXA24727.1"/>
    <property type="molecule type" value="Genomic_DNA"/>
</dbReference>
<dbReference type="InterPro" id="IPR005311">
    <property type="entry name" value="PBP_dimer"/>
</dbReference>
<comment type="catalytic activity">
    <reaction evidence="16">
        <text>Preferential cleavage: (Ac)2-L-Lys-D-Ala-|-D-Ala. Also transpeptidation of peptidyl-alanyl moieties that are N-acyl substituents of D-alanine.</text>
        <dbReference type="EC" id="3.4.16.4"/>
    </reaction>
</comment>
<dbReference type="Gene3D" id="1.10.150.770">
    <property type="match status" value="1"/>
</dbReference>
<evidence type="ECO:0000313" key="20">
    <source>
        <dbReference type="Proteomes" id="UP000251617"/>
    </source>
</evidence>
<dbReference type="Pfam" id="PF00905">
    <property type="entry name" value="Transpeptidase"/>
    <property type="match status" value="1"/>
</dbReference>
<dbReference type="SUPFAM" id="SSF56519">
    <property type="entry name" value="Penicillin binding protein dimerisation domain"/>
    <property type="match status" value="1"/>
</dbReference>
<evidence type="ECO:0000256" key="4">
    <source>
        <dbReference type="ARBA" id="ARBA00022618"/>
    </source>
</evidence>